<dbReference type="GO" id="GO:0140359">
    <property type="term" value="F:ABC-type transporter activity"/>
    <property type="evidence" value="ECO:0007669"/>
    <property type="project" value="InterPro"/>
</dbReference>
<dbReference type="Pfam" id="PF01061">
    <property type="entry name" value="ABC2_membrane"/>
    <property type="match status" value="2"/>
</dbReference>
<keyword evidence="6" id="KW-0067">ATP-binding</keyword>
<evidence type="ECO:0000256" key="7">
    <source>
        <dbReference type="ARBA" id="ARBA00022989"/>
    </source>
</evidence>
<evidence type="ECO:0000256" key="6">
    <source>
        <dbReference type="ARBA" id="ARBA00022840"/>
    </source>
</evidence>
<dbReference type="KEGG" id="pti:PHATRDRAFT_83"/>
<feature type="transmembrane region" description="Helical" evidence="9">
    <location>
        <begin position="495"/>
        <end position="514"/>
    </location>
</feature>
<sequence>GAPGSGKSTLLKMIAQTLHKSKDHRQTGTVSITGVSPARNIIWSNLVAYIDQIDRLHPYLTVFETCEFAWRCRSGGTHRRIFQGDGPDVDDMIAKLDDELTVINKILEAMGLARVKDTFVGDQENVRGISGGEKKRVTVAEMLCVGSPIICCDEISTGLDAATTYDITKWMGAVTRITETIKLVSLLQPPPETVALFDEVILLSNGKVVYSGPIDEVIDYFCNLGYEIPERMDVADWLQALPTKDGVKFIRKVGSEMMKHLSTDEFVEKFYSSPRGNKILERLNAPSRDGADMVKTLGGKRFENSSFASLRLLIRRELKLWWRDKYQIKATLLKSLIMGIVAGTLFWQSDSPNSIVSILFQSMFYSCVGAMTSIVKQFAERPIFYKQQDANFFPTWTYVVGRSVASVPTSLIDSVGYGTIIFWFVGLAHNDGATVGNYFMFLLLLFVVSLTAVFFFSVFSASVSVVTIAQPCQAITMLAFILFSGFTVQPDVIPVYFIWIYWINFFAWILRGLAVNEFDSGKYDDEAETSEGLTEGELILTRFGFTINDDPFSREWVWWGLLFAVGCTSISLFVSTFFLDRIRFATGASLVTDKGSDEIEDLGREEVYIPFKRAKLTFRDVHYTVTASTSEEKLELLKGVDGVVEAGLMTALMGSSGAGKTTLMDVLAMRKSSGEISGDIRVNGHSQEKLSFRRMMGYVEQFDTQTPQLTIRETVSFSAKLRLEEKVAAVVPDSMEQFVEQTLHTLELTNIQDLQVGSDETGGLSFEQRKRLSIAIELVANPSILFLDEPTSGLDARAAAIVMRGLKRIALSGRSVCATIHQPSIAIFNEFDRLLLLKRGGETIFFGNLGENSCNLISYLEGYEGTTCIQAGENPATWMLTTIGAGSAANPHKPFDYAGKYQESNLRRKCLDQIDSICASSTPEGKVLFAGKYAVSVKTQFYAVLLRTMKVYFRSPSYNVIRVMVSGTVALLFSSVYASQRVPGDEADMNSRVNSLYIAVLFPCVNALNSVLRVFEVERNMFYRHKAASMYDSRAITRAYTIAEVPFVFIASLVFSILFYFPMGFALEADKFFIFLLIIFLTISTFTFTGQMLIGLFRDSQTAQGFGGLFITFTSLFSGILLRPDAIPNFWIFMYWLMPGHYIYEGLIMSQFNNDNSPIVASVG</sequence>
<feature type="transmembrane region" description="Helical" evidence="9">
    <location>
        <begin position="556"/>
        <end position="579"/>
    </location>
</feature>
<comment type="similarity">
    <text evidence="2">Belongs to the ABC transporter superfamily. ABCG family. PDR (TC 3.A.1.205) subfamily.</text>
</comment>
<evidence type="ECO:0000256" key="4">
    <source>
        <dbReference type="ARBA" id="ARBA00022692"/>
    </source>
</evidence>
<accession>B7FRP7</accession>
<dbReference type="InterPro" id="IPR003593">
    <property type="entry name" value="AAA+_ATPase"/>
</dbReference>
<evidence type="ECO:0000256" key="3">
    <source>
        <dbReference type="ARBA" id="ARBA00022448"/>
    </source>
</evidence>
<evidence type="ECO:0000256" key="5">
    <source>
        <dbReference type="ARBA" id="ARBA00022741"/>
    </source>
</evidence>
<feature type="transmembrane region" description="Helical" evidence="9">
    <location>
        <begin position="1106"/>
        <end position="1122"/>
    </location>
</feature>
<evidence type="ECO:0000313" key="11">
    <source>
        <dbReference type="EMBL" id="EEC51041.1"/>
    </source>
</evidence>
<dbReference type="InParanoid" id="B7FRP7"/>
<evidence type="ECO:0000313" key="12">
    <source>
        <dbReference type="Proteomes" id="UP000000759"/>
    </source>
</evidence>
<feature type="transmembrane region" description="Helical" evidence="9">
    <location>
        <begin position="465"/>
        <end position="483"/>
    </location>
</feature>
<dbReference type="EMBL" id="CM000605">
    <property type="protein sequence ID" value="EEC51041.1"/>
    <property type="molecule type" value="Genomic_DNA"/>
</dbReference>
<keyword evidence="5" id="KW-0547">Nucleotide-binding</keyword>
<dbReference type="PROSITE" id="PS50893">
    <property type="entry name" value="ABC_TRANSPORTER_2"/>
    <property type="match status" value="1"/>
</dbReference>
<dbReference type="eggNOG" id="KOG0065">
    <property type="taxonomic scope" value="Eukaryota"/>
</dbReference>
<feature type="transmembrane region" description="Helical" evidence="9">
    <location>
        <begin position="957"/>
        <end position="976"/>
    </location>
</feature>
<dbReference type="RefSeq" id="XP_002176578.1">
    <property type="nucleotide sequence ID" value="XM_002176542.1"/>
</dbReference>
<dbReference type="Gene3D" id="3.40.50.300">
    <property type="entry name" value="P-loop containing nucleotide triphosphate hydrolases"/>
    <property type="match status" value="2"/>
</dbReference>
<keyword evidence="3" id="KW-0813">Transport</keyword>
<dbReference type="InterPro" id="IPR034003">
    <property type="entry name" value="ABCG_PDR_2"/>
</dbReference>
<dbReference type="AlphaFoldDB" id="B7FRP7"/>
<dbReference type="CDD" id="cd03232">
    <property type="entry name" value="ABCG_PDR_domain2"/>
    <property type="match status" value="1"/>
</dbReference>
<evidence type="ECO:0000256" key="1">
    <source>
        <dbReference type="ARBA" id="ARBA00004141"/>
    </source>
</evidence>
<feature type="transmembrane region" description="Helical" evidence="9">
    <location>
        <begin position="996"/>
        <end position="1015"/>
    </location>
</feature>
<name>B7FRP7_PHATC</name>
<evidence type="ECO:0000256" key="8">
    <source>
        <dbReference type="ARBA" id="ARBA00023136"/>
    </source>
</evidence>
<feature type="transmembrane region" description="Helical" evidence="9">
    <location>
        <begin position="1036"/>
        <end position="1060"/>
    </location>
</feature>
<feature type="non-terminal residue" evidence="11">
    <location>
        <position position="1164"/>
    </location>
</feature>
<keyword evidence="12" id="KW-1185">Reference proteome</keyword>
<dbReference type="Proteomes" id="UP000000759">
    <property type="component" value="Chromosome 1"/>
</dbReference>
<feature type="transmembrane region" description="Helical" evidence="9">
    <location>
        <begin position="438"/>
        <end position="459"/>
    </location>
</feature>
<dbReference type="GeneID" id="7196094"/>
<keyword evidence="8 9" id="KW-0472">Membrane</keyword>
<dbReference type="InterPro" id="IPR013525">
    <property type="entry name" value="ABC2_TM"/>
</dbReference>
<evidence type="ECO:0000259" key="10">
    <source>
        <dbReference type="PROSITE" id="PS50893"/>
    </source>
</evidence>
<dbReference type="HOGENOM" id="CLU_000604_35_6_1"/>
<dbReference type="Pfam" id="PF00005">
    <property type="entry name" value="ABC_tran"/>
    <property type="match status" value="2"/>
</dbReference>
<dbReference type="PaxDb" id="2850-Phatr83"/>
<dbReference type="Pfam" id="PF19055">
    <property type="entry name" value="ABC2_membrane_7"/>
    <property type="match status" value="1"/>
</dbReference>
<feature type="domain" description="ABC transporter" evidence="10">
    <location>
        <begin position="616"/>
        <end position="865"/>
    </location>
</feature>
<feature type="non-terminal residue" evidence="11">
    <location>
        <position position="1"/>
    </location>
</feature>
<reference evidence="12" key="2">
    <citation type="submission" date="2008-08" db="EMBL/GenBank/DDBJ databases">
        <authorList>
            <consortium name="Diatom Consortium"/>
            <person name="Grigoriev I."/>
            <person name="Grimwood J."/>
            <person name="Kuo A."/>
            <person name="Otillar R.P."/>
            <person name="Salamov A."/>
            <person name="Detter J.C."/>
            <person name="Lindquist E."/>
            <person name="Shapiro H."/>
            <person name="Lucas S."/>
            <person name="Glavina del Rio T."/>
            <person name="Pitluck S."/>
            <person name="Rokhsar D."/>
            <person name="Bowler C."/>
        </authorList>
    </citation>
    <scope>GENOME REANNOTATION</scope>
    <source>
        <strain evidence="12">CCAP 1055/1</strain>
    </source>
</reference>
<keyword evidence="4 9" id="KW-0812">Transmembrane</keyword>
<evidence type="ECO:0000256" key="2">
    <source>
        <dbReference type="ARBA" id="ARBA00006012"/>
    </source>
</evidence>
<dbReference type="InterPro" id="IPR003439">
    <property type="entry name" value="ABC_transporter-like_ATP-bd"/>
</dbReference>
<dbReference type="STRING" id="556484.B7FRP7"/>
<dbReference type="GO" id="GO:0005524">
    <property type="term" value="F:ATP binding"/>
    <property type="evidence" value="ECO:0007669"/>
    <property type="project" value="UniProtKB-KW"/>
</dbReference>
<dbReference type="InterPro" id="IPR027417">
    <property type="entry name" value="P-loop_NTPase"/>
</dbReference>
<dbReference type="PANTHER" id="PTHR19241">
    <property type="entry name" value="ATP-BINDING CASSETTE TRANSPORTER"/>
    <property type="match status" value="1"/>
</dbReference>
<dbReference type="SUPFAM" id="SSF52540">
    <property type="entry name" value="P-loop containing nucleoside triphosphate hydrolases"/>
    <property type="match status" value="2"/>
</dbReference>
<keyword evidence="7 9" id="KW-1133">Transmembrane helix</keyword>
<dbReference type="SMART" id="SM00382">
    <property type="entry name" value="AAA"/>
    <property type="match status" value="2"/>
</dbReference>
<dbReference type="GO" id="GO:0016887">
    <property type="term" value="F:ATP hydrolysis activity"/>
    <property type="evidence" value="ECO:0007669"/>
    <property type="project" value="InterPro"/>
</dbReference>
<protein>
    <recommendedName>
        <fullName evidence="10">ABC transporter domain-containing protein</fullName>
    </recommendedName>
</protein>
<organism evidence="11 12">
    <name type="scientific">Phaeodactylum tricornutum (strain CCAP 1055/1)</name>
    <dbReference type="NCBI Taxonomy" id="556484"/>
    <lineage>
        <taxon>Eukaryota</taxon>
        <taxon>Sar</taxon>
        <taxon>Stramenopiles</taxon>
        <taxon>Ochrophyta</taxon>
        <taxon>Bacillariophyta</taxon>
        <taxon>Bacillariophyceae</taxon>
        <taxon>Bacillariophycidae</taxon>
        <taxon>Naviculales</taxon>
        <taxon>Phaeodactylaceae</taxon>
        <taxon>Phaeodactylum</taxon>
    </lineage>
</organism>
<reference evidence="11 12" key="1">
    <citation type="journal article" date="2008" name="Nature">
        <title>The Phaeodactylum genome reveals the evolutionary history of diatom genomes.</title>
        <authorList>
            <person name="Bowler C."/>
            <person name="Allen A.E."/>
            <person name="Badger J.H."/>
            <person name="Grimwood J."/>
            <person name="Jabbari K."/>
            <person name="Kuo A."/>
            <person name="Maheswari U."/>
            <person name="Martens C."/>
            <person name="Maumus F."/>
            <person name="Otillar R.P."/>
            <person name="Rayko E."/>
            <person name="Salamov A."/>
            <person name="Vandepoele K."/>
            <person name="Beszteri B."/>
            <person name="Gruber A."/>
            <person name="Heijde M."/>
            <person name="Katinka M."/>
            <person name="Mock T."/>
            <person name="Valentin K."/>
            <person name="Verret F."/>
            <person name="Berges J.A."/>
            <person name="Brownlee C."/>
            <person name="Cadoret J.P."/>
            <person name="Chiovitti A."/>
            <person name="Choi C.J."/>
            <person name="Coesel S."/>
            <person name="De Martino A."/>
            <person name="Detter J.C."/>
            <person name="Durkin C."/>
            <person name="Falciatore A."/>
            <person name="Fournet J."/>
            <person name="Haruta M."/>
            <person name="Huysman M.J."/>
            <person name="Jenkins B.D."/>
            <person name="Jiroutova K."/>
            <person name="Jorgensen R.E."/>
            <person name="Joubert Y."/>
            <person name="Kaplan A."/>
            <person name="Kroger N."/>
            <person name="Kroth P.G."/>
            <person name="La Roche J."/>
            <person name="Lindquist E."/>
            <person name="Lommer M."/>
            <person name="Martin-Jezequel V."/>
            <person name="Lopez P.J."/>
            <person name="Lucas S."/>
            <person name="Mangogna M."/>
            <person name="McGinnis K."/>
            <person name="Medlin L.K."/>
            <person name="Montsant A."/>
            <person name="Oudot-Le Secq M.P."/>
            <person name="Napoli C."/>
            <person name="Obornik M."/>
            <person name="Parker M.S."/>
            <person name="Petit J.L."/>
            <person name="Porcel B.M."/>
            <person name="Poulsen N."/>
            <person name="Robison M."/>
            <person name="Rychlewski L."/>
            <person name="Rynearson T.A."/>
            <person name="Schmutz J."/>
            <person name="Shapiro H."/>
            <person name="Siaut M."/>
            <person name="Stanley M."/>
            <person name="Sussman M.R."/>
            <person name="Taylor A.R."/>
            <person name="Vardi A."/>
            <person name="von Dassow P."/>
            <person name="Vyverman W."/>
            <person name="Willis A."/>
            <person name="Wyrwicz L.S."/>
            <person name="Rokhsar D.S."/>
            <person name="Weissenbach J."/>
            <person name="Armbrust E.V."/>
            <person name="Green B.R."/>
            <person name="Van de Peer Y."/>
            <person name="Grigoriev I.V."/>
        </authorList>
    </citation>
    <scope>NUCLEOTIDE SEQUENCE [LARGE SCALE GENOMIC DNA]</scope>
    <source>
        <strain evidence="11 12">CCAP 1055/1</strain>
    </source>
</reference>
<proteinExistence type="inferred from homology"/>
<dbReference type="InterPro" id="IPR017871">
    <property type="entry name" value="ABC_transporter-like_CS"/>
</dbReference>
<dbReference type="GO" id="GO:0016020">
    <property type="term" value="C:membrane"/>
    <property type="evidence" value="ECO:0007669"/>
    <property type="project" value="UniProtKB-SubCell"/>
</dbReference>
<gene>
    <name evidence="11" type="ORF">PHATRDRAFT_83</name>
</gene>
<dbReference type="InterPro" id="IPR043926">
    <property type="entry name" value="ABCG_dom"/>
</dbReference>
<dbReference type="PROSITE" id="PS00211">
    <property type="entry name" value="ABC_TRANSPORTER_1"/>
    <property type="match status" value="1"/>
</dbReference>
<comment type="subcellular location">
    <subcellularLocation>
        <location evidence="1">Membrane</location>
        <topology evidence="1">Multi-pass membrane protein</topology>
    </subcellularLocation>
</comment>
<evidence type="ECO:0000256" key="9">
    <source>
        <dbReference type="SAM" id="Phobius"/>
    </source>
</evidence>
<dbReference type="OrthoDB" id="66620at2759"/>
<feature type="transmembrane region" description="Helical" evidence="9">
    <location>
        <begin position="1072"/>
        <end position="1094"/>
    </location>
</feature>